<evidence type="ECO:0000313" key="1">
    <source>
        <dbReference type="EMBL" id="KAK3401955.1"/>
    </source>
</evidence>
<reference evidence="1" key="2">
    <citation type="submission" date="2023-07" db="EMBL/GenBank/DDBJ databases">
        <authorList>
            <consortium name="Lawrence Berkeley National Laboratory"/>
            <person name="Haridas S."/>
            <person name="Hensen N."/>
            <person name="Bonometti L."/>
            <person name="Westerberg I."/>
            <person name="Brannstrom I.O."/>
            <person name="Guillou S."/>
            <person name="Cros-Aarteil S."/>
            <person name="Calhoun S."/>
            <person name="Kuo A."/>
            <person name="Mondo S."/>
            <person name="Pangilinan J."/>
            <person name="Riley R."/>
            <person name="LaButti K."/>
            <person name="Andreopoulos B."/>
            <person name="Lipzen A."/>
            <person name="Chen C."/>
            <person name="Yanf M."/>
            <person name="Daum C."/>
            <person name="Ng V."/>
            <person name="Clum A."/>
            <person name="Steindorff A."/>
            <person name="Ohm R."/>
            <person name="Martin F."/>
            <person name="Silar P."/>
            <person name="Natvig D."/>
            <person name="Lalanne C."/>
            <person name="Gautier V."/>
            <person name="Ament-velasquez S.L."/>
            <person name="Kruys A."/>
            <person name="Hutchinson M.I."/>
            <person name="Powell A.J."/>
            <person name="Barry K."/>
            <person name="Miller A.N."/>
            <person name="Grigoriev I.V."/>
            <person name="Debuchy R."/>
            <person name="Gladieux P."/>
            <person name="Thoren M.H."/>
            <person name="Johannesson H."/>
        </authorList>
    </citation>
    <scope>NUCLEOTIDE SEQUENCE</scope>
    <source>
        <strain evidence="1">FGSC 1904</strain>
    </source>
</reference>
<evidence type="ECO:0000313" key="2">
    <source>
        <dbReference type="Proteomes" id="UP001281003"/>
    </source>
</evidence>
<keyword evidence="2" id="KW-1185">Reference proteome</keyword>
<dbReference type="Proteomes" id="UP001281003">
    <property type="component" value="Unassembled WGS sequence"/>
</dbReference>
<accession>A0AAE0PLV9</accession>
<dbReference type="AlphaFoldDB" id="A0AAE0PLV9"/>
<proteinExistence type="predicted"/>
<dbReference type="EMBL" id="JAUTDP010000002">
    <property type="protein sequence ID" value="KAK3401955.1"/>
    <property type="molecule type" value="Genomic_DNA"/>
</dbReference>
<protein>
    <submittedName>
        <fullName evidence="1">Uncharacterized protein</fullName>
    </submittedName>
</protein>
<organism evidence="1 2">
    <name type="scientific">Sordaria brevicollis</name>
    <dbReference type="NCBI Taxonomy" id="83679"/>
    <lineage>
        <taxon>Eukaryota</taxon>
        <taxon>Fungi</taxon>
        <taxon>Dikarya</taxon>
        <taxon>Ascomycota</taxon>
        <taxon>Pezizomycotina</taxon>
        <taxon>Sordariomycetes</taxon>
        <taxon>Sordariomycetidae</taxon>
        <taxon>Sordariales</taxon>
        <taxon>Sordariaceae</taxon>
        <taxon>Sordaria</taxon>
    </lineage>
</organism>
<reference evidence="1" key="1">
    <citation type="journal article" date="2023" name="Mol. Phylogenet. Evol.">
        <title>Genome-scale phylogeny and comparative genomics of the fungal order Sordariales.</title>
        <authorList>
            <person name="Hensen N."/>
            <person name="Bonometti L."/>
            <person name="Westerberg I."/>
            <person name="Brannstrom I.O."/>
            <person name="Guillou S."/>
            <person name="Cros-Aarteil S."/>
            <person name="Calhoun S."/>
            <person name="Haridas S."/>
            <person name="Kuo A."/>
            <person name="Mondo S."/>
            <person name="Pangilinan J."/>
            <person name="Riley R."/>
            <person name="LaButti K."/>
            <person name="Andreopoulos B."/>
            <person name="Lipzen A."/>
            <person name="Chen C."/>
            <person name="Yan M."/>
            <person name="Daum C."/>
            <person name="Ng V."/>
            <person name="Clum A."/>
            <person name="Steindorff A."/>
            <person name="Ohm R.A."/>
            <person name="Martin F."/>
            <person name="Silar P."/>
            <person name="Natvig D.O."/>
            <person name="Lalanne C."/>
            <person name="Gautier V."/>
            <person name="Ament-Velasquez S.L."/>
            <person name="Kruys A."/>
            <person name="Hutchinson M.I."/>
            <person name="Powell A.J."/>
            <person name="Barry K."/>
            <person name="Miller A.N."/>
            <person name="Grigoriev I.V."/>
            <person name="Debuchy R."/>
            <person name="Gladieux P."/>
            <person name="Hiltunen Thoren M."/>
            <person name="Johannesson H."/>
        </authorList>
    </citation>
    <scope>NUCLEOTIDE SEQUENCE</scope>
    <source>
        <strain evidence="1">FGSC 1904</strain>
    </source>
</reference>
<sequence>MDTANPSNPPAPAGRTLEQWQCGHQQAARSPIKRNFLSPTWPTWEELYGLQSGYASVASEVHDESSVGDSCKTSTSRCSTKIRWTPESWFFLKLSRWTGPRCRHQDYPRRRSSFLCCANIILPRQIHPWVSGSWLPARTAIRSRPARNEEFQRVSKFRQSLTALRAARNVGLSCPSQERRSGLPTAPLDQPRWDPLLGGVLDAVLSLQVGDWAVLASRQCRSSSHFGNKIARLTKSGIQSSLGASYR</sequence>
<gene>
    <name evidence="1" type="ORF">B0T20DRAFT_492965</name>
</gene>
<comment type="caution">
    <text evidence="1">The sequence shown here is derived from an EMBL/GenBank/DDBJ whole genome shotgun (WGS) entry which is preliminary data.</text>
</comment>
<name>A0AAE0PLV9_SORBR</name>